<name>A0ABP7J0Y2_9ACTN</name>
<evidence type="ECO:0000313" key="4">
    <source>
        <dbReference type="Proteomes" id="UP001501821"/>
    </source>
</evidence>
<dbReference type="Proteomes" id="UP001501821">
    <property type="component" value="Unassembled WGS sequence"/>
</dbReference>
<keyword evidence="2" id="KW-0732">Signal</keyword>
<organism evidence="3 4">
    <name type="scientific">Nocardioides panacisoli</name>
    <dbReference type="NCBI Taxonomy" id="627624"/>
    <lineage>
        <taxon>Bacteria</taxon>
        <taxon>Bacillati</taxon>
        <taxon>Actinomycetota</taxon>
        <taxon>Actinomycetes</taxon>
        <taxon>Propionibacteriales</taxon>
        <taxon>Nocardioidaceae</taxon>
        <taxon>Nocardioides</taxon>
    </lineage>
</organism>
<accession>A0ABP7J0Y2</accession>
<comment type="caution">
    <text evidence="3">The sequence shown here is derived from an EMBL/GenBank/DDBJ whole genome shotgun (WGS) entry which is preliminary data.</text>
</comment>
<sequence>MGRLGRWRPVVVATVLATGVVGSSLAAALGDQGPPSVAESTPVTSCAPGSMPETTSVQGRVPSADFRSGRALKGYTCNTRMVSRHGRTGGFKVLRYTDAAGHTCAYYDSTLFLGKDVVTNLLNGTGLGVVVLDMSDPAHPRKTANLVSPAMLSPHESLLLNEPRGLLAGVMGTAATAPGILDVYDVRTDCRHPRLLSSSPAGVLGHESGWSPDGMTFWASGAAGFTMTAVDLSDPRRPRTIRTYPGVVSHGLRFSPDGRTMYVADMGTPSVHSILDNPGLRIYDVSQVQDRVGHPDIKLLSELHWDDASIPQVAQPFTSGGRDYVLEVDEFTDYFGDGLTKIFQKDAPVGAARIIDVDDPQHPFVVSDLRLQVHDQQYRTDDVLSDRGARSPVQGYAAHYCSVPTQADPQIAACSMIASGLRLFDISDVAHPKEVGYFNMPSNAGGWAMSQPAWDVGNHSVWYTDGNNGFFDVALDGDARALLDR</sequence>
<dbReference type="InterPro" id="IPR015943">
    <property type="entry name" value="WD40/YVTN_repeat-like_dom_sf"/>
</dbReference>
<reference evidence="4" key="1">
    <citation type="journal article" date="2019" name="Int. J. Syst. Evol. Microbiol.">
        <title>The Global Catalogue of Microorganisms (GCM) 10K type strain sequencing project: providing services to taxonomists for standard genome sequencing and annotation.</title>
        <authorList>
            <consortium name="The Broad Institute Genomics Platform"/>
            <consortium name="The Broad Institute Genome Sequencing Center for Infectious Disease"/>
            <person name="Wu L."/>
            <person name="Ma J."/>
        </authorList>
    </citation>
    <scope>NUCLEOTIDE SEQUENCE [LARGE SCALE GENOMIC DNA]</scope>
    <source>
        <strain evidence="4">JCM 16953</strain>
    </source>
</reference>
<evidence type="ECO:0000256" key="1">
    <source>
        <dbReference type="SAM" id="MobiDB-lite"/>
    </source>
</evidence>
<feature type="region of interest" description="Disordered" evidence="1">
    <location>
        <begin position="31"/>
        <end position="60"/>
    </location>
</feature>
<dbReference type="SUPFAM" id="SSF75011">
    <property type="entry name" value="3-carboxy-cis,cis-mucoante lactonizing enzyme"/>
    <property type="match status" value="1"/>
</dbReference>
<dbReference type="RefSeq" id="WP_344778143.1">
    <property type="nucleotide sequence ID" value="NZ_BAABAH010000017.1"/>
</dbReference>
<protein>
    <recommendedName>
        <fullName evidence="5">LVIVD repeat-containing protein</fullName>
    </recommendedName>
</protein>
<dbReference type="EMBL" id="BAABAH010000017">
    <property type="protein sequence ID" value="GAA3831900.1"/>
    <property type="molecule type" value="Genomic_DNA"/>
</dbReference>
<feature type="chain" id="PRO_5047517011" description="LVIVD repeat-containing protein" evidence="2">
    <location>
        <begin position="27"/>
        <end position="485"/>
    </location>
</feature>
<proteinExistence type="predicted"/>
<feature type="signal peptide" evidence="2">
    <location>
        <begin position="1"/>
        <end position="26"/>
    </location>
</feature>
<evidence type="ECO:0008006" key="5">
    <source>
        <dbReference type="Google" id="ProtNLM"/>
    </source>
</evidence>
<evidence type="ECO:0000313" key="3">
    <source>
        <dbReference type="EMBL" id="GAA3831900.1"/>
    </source>
</evidence>
<gene>
    <name evidence="3" type="ORF">GCM10022242_36400</name>
</gene>
<dbReference type="Gene3D" id="2.130.10.10">
    <property type="entry name" value="YVTN repeat-like/Quinoprotein amine dehydrogenase"/>
    <property type="match status" value="1"/>
</dbReference>
<keyword evidence="4" id="KW-1185">Reference proteome</keyword>
<evidence type="ECO:0000256" key="2">
    <source>
        <dbReference type="SAM" id="SignalP"/>
    </source>
</evidence>